<dbReference type="InterPro" id="IPR002934">
    <property type="entry name" value="Polymerase_NTP_transf_dom"/>
</dbReference>
<protein>
    <submittedName>
        <fullName evidence="2">Nucleotidyltransferase domain-containing protein</fullName>
    </submittedName>
</protein>
<dbReference type="Proteomes" id="UP001589693">
    <property type="component" value="Unassembled WGS sequence"/>
</dbReference>
<evidence type="ECO:0000313" key="3">
    <source>
        <dbReference type="Proteomes" id="UP001589693"/>
    </source>
</evidence>
<evidence type="ECO:0000259" key="1">
    <source>
        <dbReference type="Pfam" id="PF01909"/>
    </source>
</evidence>
<organism evidence="2 3">
    <name type="scientific">Allokutzneria oryzae</name>
    <dbReference type="NCBI Taxonomy" id="1378989"/>
    <lineage>
        <taxon>Bacteria</taxon>
        <taxon>Bacillati</taxon>
        <taxon>Actinomycetota</taxon>
        <taxon>Actinomycetes</taxon>
        <taxon>Pseudonocardiales</taxon>
        <taxon>Pseudonocardiaceae</taxon>
        <taxon>Allokutzneria</taxon>
    </lineage>
</organism>
<sequence length="256" mass="27394">MITSTALAVARDHLDRLDARAPGLVTGMHVVGSAVLDDYRPGISDLDVVVELSSDADPAVLADAHTGPGVSVEAVYVRDGELDGRPDDVADGPWANLGVLSTTERSFQLNPITWLQLAGPAETVRGRRPRPHADVEAAKRFCQDNFDEYWAPLLNESKALLDAQKPDAPVSAQAIVWIALGPPRLWHTVRTGEVIGKSQAGRAAAEHWPEFKADLDDILAARAGRTTSLSVRHGLTAVAVGERVLHELSEARGSVS</sequence>
<dbReference type="InterPro" id="IPR043519">
    <property type="entry name" value="NT_sf"/>
</dbReference>
<feature type="domain" description="Polymerase nucleotidyl transferase" evidence="1">
    <location>
        <begin position="13"/>
        <end position="56"/>
    </location>
</feature>
<reference evidence="2 3" key="1">
    <citation type="submission" date="2024-09" db="EMBL/GenBank/DDBJ databases">
        <authorList>
            <person name="Sun Q."/>
            <person name="Mori K."/>
        </authorList>
    </citation>
    <scope>NUCLEOTIDE SEQUENCE [LARGE SCALE GENOMIC DNA]</scope>
    <source>
        <strain evidence="2 3">TBRC 7907</strain>
    </source>
</reference>
<name>A0ABV5ZY43_9PSEU</name>
<dbReference type="SUPFAM" id="SSF81301">
    <property type="entry name" value="Nucleotidyltransferase"/>
    <property type="match status" value="1"/>
</dbReference>
<dbReference type="Pfam" id="PF01909">
    <property type="entry name" value="NTP_transf_2"/>
    <property type="match status" value="1"/>
</dbReference>
<comment type="caution">
    <text evidence="2">The sequence shown here is derived from an EMBL/GenBank/DDBJ whole genome shotgun (WGS) entry which is preliminary data.</text>
</comment>
<evidence type="ECO:0000313" key="2">
    <source>
        <dbReference type="EMBL" id="MFB9905831.1"/>
    </source>
</evidence>
<gene>
    <name evidence="2" type="ORF">ACFFQA_17995</name>
</gene>
<keyword evidence="3" id="KW-1185">Reference proteome</keyword>
<accession>A0ABV5ZY43</accession>
<dbReference type="EMBL" id="JBHLZU010000015">
    <property type="protein sequence ID" value="MFB9905831.1"/>
    <property type="molecule type" value="Genomic_DNA"/>
</dbReference>
<dbReference type="RefSeq" id="WP_377853215.1">
    <property type="nucleotide sequence ID" value="NZ_JBHLZU010000015.1"/>
</dbReference>
<proteinExistence type="predicted"/>